<feature type="compositionally biased region" description="Polar residues" evidence="1">
    <location>
        <begin position="26"/>
        <end position="38"/>
    </location>
</feature>
<gene>
    <name evidence="2" type="ORF">DFP72DRAFT_1108720</name>
</gene>
<protein>
    <recommendedName>
        <fullName evidence="4">F-box domain-containing protein</fullName>
    </recommendedName>
</protein>
<dbReference type="PANTHER" id="PTHR38926">
    <property type="entry name" value="F-BOX DOMAIN CONTAINING PROTEIN, EXPRESSED"/>
    <property type="match status" value="1"/>
</dbReference>
<feature type="compositionally biased region" description="Polar residues" evidence="1">
    <location>
        <begin position="50"/>
        <end position="61"/>
    </location>
</feature>
<comment type="caution">
    <text evidence="2">The sequence shown here is derived from an EMBL/GenBank/DDBJ whole genome shotgun (WGS) entry which is preliminary data.</text>
</comment>
<evidence type="ECO:0000313" key="2">
    <source>
        <dbReference type="EMBL" id="KAF6765772.1"/>
    </source>
</evidence>
<accession>A0A8H6IJZ0</accession>
<keyword evidence="3" id="KW-1185">Reference proteome</keyword>
<feature type="compositionally biased region" description="Basic residues" evidence="1">
    <location>
        <begin position="1"/>
        <end position="18"/>
    </location>
</feature>
<feature type="region of interest" description="Disordered" evidence="1">
    <location>
        <begin position="223"/>
        <end position="246"/>
    </location>
</feature>
<proteinExistence type="predicted"/>
<evidence type="ECO:0008006" key="4">
    <source>
        <dbReference type="Google" id="ProtNLM"/>
    </source>
</evidence>
<feature type="region of interest" description="Disordered" evidence="1">
    <location>
        <begin position="1"/>
        <end position="61"/>
    </location>
</feature>
<dbReference type="PANTHER" id="PTHR38926:SF72">
    <property type="entry name" value="IM:7136021-RELATED"/>
    <property type="match status" value="1"/>
</dbReference>
<dbReference type="Proteomes" id="UP000521943">
    <property type="component" value="Unassembled WGS sequence"/>
</dbReference>
<reference evidence="2 3" key="1">
    <citation type="submission" date="2020-07" db="EMBL/GenBank/DDBJ databases">
        <title>Comparative genomics of pyrophilous fungi reveals a link between fire events and developmental genes.</title>
        <authorList>
            <consortium name="DOE Joint Genome Institute"/>
            <person name="Steindorff A.S."/>
            <person name="Carver A."/>
            <person name="Calhoun S."/>
            <person name="Stillman K."/>
            <person name="Liu H."/>
            <person name="Lipzen A."/>
            <person name="Pangilinan J."/>
            <person name="Labutti K."/>
            <person name="Bruns T.D."/>
            <person name="Grigoriev I.V."/>
        </authorList>
    </citation>
    <scope>NUCLEOTIDE SEQUENCE [LARGE SCALE GENOMIC DNA]</scope>
    <source>
        <strain evidence="2 3">CBS 144469</strain>
    </source>
</reference>
<sequence>MGKRKRNTSKNSALRKKMKQDDGLASENTTGTTQSEAAQGTAIPAPTVTDAPSTTQEQASQTLAIAPPAATEATSSTVRAHNEDGAATTPVGAQAAQDSSIAPPVATETTTTVHEEDEAIVAQISTSGVVAPSTPEDTKNETHSIALNPDILRKIFYELILRAPPELTPGAFNATPWHFNGFTRSVIQCSTRAALRSVCKQWADLVADEINLWRDIHIDGKRIPSPPKDWPKGHGPQPENYRDPRPEDEIDLPVVDIVGEMPRAALSVERSQDSPINLVLVDPSYDPFPQLAMYGRPFLPRPGISEFIRAAMDKPKIGSLSISAADTHFVKDLLDPGVYLDRRYLSDRRINALTYADKVSLACDGEEADHFDNFDVSTLSPSDINNIGLDDEASPDALRKAKEGWLRKKFKVWPELHTLRICTRDRTYSYDQERCAFLAERAPALRHLELELPSEHRLWLWTFPYPQLTHLTLATEEPDAILLGIISRCVSLESLTITLRNLAGADSPLNAEQVELFCLKKLCIQIHHPSSNDRRLGRNFINYIDTPRLQSLDVTSDIVNAACSITHFVRRSQCQLRELRLNFFSGKIPNIPPHSNSGVTDPAHAEKFNIRELMYLVSGTLKYLAIQSGPMDGSWLEEFSAPHLQKIVFLCFGIEKERYKGKDVDDVHGAAHDMALYMLRWAEKWVKGATQEEKGNRSITFVAGPRYGLCDCDGTEAFYGDNEFDTYDRVPCPDTVSTMVSRIAVMGGAVDVLWTTLRYRTREEKIAWRKENPDWRRRESRLL</sequence>
<feature type="region of interest" description="Disordered" evidence="1">
    <location>
        <begin position="86"/>
        <end position="113"/>
    </location>
</feature>
<organism evidence="2 3">
    <name type="scientific">Ephemerocybe angulata</name>
    <dbReference type="NCBI Taxonomy" id="980116"/>
    <lineage>
        <taxon>Eukaryota</taxon>
        <taxon>Fungi</taxon>
        <taxon>Dikarya</taxon>
        <taxon>Basidiomycota</taxon>
        <taxon>Agaricomycotina</taxon>
        <taxon>Agaricomycetes</taxon>
        <taxon>Agaricomycetidae</taxon>
        <taxon>Agaricales</taxon>
        <taxon>Agaricineae</taxon>
        <taxon>Psathyrellaceae</taxon>
        <taxon>Ephemerocybe</taxon>
    </lineage>
</organism>
<evidence type="ECO:0000256" key="1">
    <source>
        <dbReference type="SAM" id="MobiDB-lite"/>
    </source>
</evidence>
<evidence type="ECO:0000313" key="3">
    <source>
        <dbReference type="Proteomes" id="UP000521943"/>
    </source>
</evidence>
<dbReference type="EMBL" id="JACGCI010000002">
    <property type="protein sequence ID" value="KAF6765772.1"/>
    <property type="molecule type" value="Genomic_DNA"/>
</dbReference>
<dbReference type="AlphaFoldDB" id="A0A8H6IJZ0"/>
<name>A0A8H6IJZ0_9AGAR</name>